<feature type="transmembrane region" description="Helical" evidence="11">
    <location>
        <begin position="12"/>
        <end position="36"/>
    </location>
</feature>
<feature type="transmembrane region" description="Helical" evidence="11">
    <location>
        <begin position="97"/>
        <end position="120"/>
    </location>
</feature>
<protein>
    <recommendedName>
        <fullName evidence="11">Probable potassium transport system protein Kup</fullName>
    </recommendedName>
</protein>
<dbReference type="KEGG" id="lle:AYR59_01235"/>
<dbReference type="Pfam" id="PF22776">
    <property type="entry name" value="K_trans_C"/>
    <property type="match status" value="1"/>
</dbReference>
<feature type="transmembrane region" description="Helical" evidence="11">
    <location>
        <begin position="56"/>
        <end position="76"/>
    </location>
</feature>
<dbReference type="InterPro" id="IPR003855">
    <property type="entry name" value="K+_transporter"/>
</dbReference>
<evidence type="ECO:0000256" key="1">
    <source>
        <dbReference type="ARBA" id="ARBA00004141"/>
    </source>
</evidence>
<comment type="function">
    <text evidence="11">Transport of potassium into the cell. Likely operates as a K(+):H(+) symporter.</text>
</comment>
<evidence type="ECO:0000313" key="15">
    <source>
        <dbReference type="Proteomes" id="UP000093346"/>
    </source>
</evidence>
<accession>A0AB33BCC0</accession>
<dbReference type="RefSeq" id="WP_065866126.1">
    <property type="nucleotide sequence ID" value="NZ_CP014872.1"/>
</dbReference>
<reference evidence="14 15" key="1">
    <citation type="submission" date="2016-03" db="EMBL/GenBank/DDBJ databases">
        <title>Pediococcus and Lactobacillus from brewery environment - whole genome sequencing and assembly.</title>
        <authorList>
            <person name="Behr J."/>
            <person name="Geissler A.J."/>
            <person name="Vogel R.F."/>
        </authorList>
    </citation>
    <scope>NUCLEOTIDE SEQUENCE [LARGE SCALE GENOMIC DNA]</scope>
    <source>
        <strain evidence="14 15">TMW 1.481</strain>
    </source>
</reference>
<dbReference type="EMBL" id="CP014907">
    <property type="protein sequence ID" value="ANZ58771.1"/>
    <property type="molecule type" value="Genomic_DNA"/>
</dbReference>
<dbReference type="GO" id="GO:0015293">
    <property type="term" value="F:symporter activity"/>
    <property type="evidence" value="ECO:0007669"/>
    <property type="project" value="UniProtKB-UniRule"/>
</dbReference>
<dbReference type="GO" id="GO:0015079">
    <property type="term" value="F:potassium ion transmembrane transporter activity"/>
    <property type="evidence" value="ECO:0007669"/>
    <property type="project" value="UniProtKB-UniRule"/>
</dbReference>
<keyword evidence="6 11" id="KW-0769">Symport</keyword>
<gene>
    <name evidence="11" type="primary">kup</name>
    <name evidence="14" type="ORF">AYR59_01235</name>
</gene>
<keyword evidence="4 11" id="KW-0633">Potassium transport</keyword>
<dbReference type="InterPro" id="IPR023051">
    <property type="entry name" value="Kup"/>
</dbReference>
<evidence type="ECO:0000256" key="10">
    <source>
        <dbReference type="ARBA" id="ARBA00023136"/>
    </source>
</evidence>
<evidence type="ECO:0000256" key="5">
    <source>
        <dbReference type="ARBA" id="ARBA00022692"/>
    </source>
</evidence>
<feature type="transmembrane region" description="Helical" evidence="11">
    <location>
        <begin position="170"/>
        <end position="191"/>
    </location>
</feature>
<keyword evidence="5 11" id="KW-0812">Transmembrane</keyword>
<dbReference type="GeneID" id="61249504"/>
<evidence type="ECO:0000256" key="8">
    <source>
        <dbReference type="ARBA" id="ARBA00022989"/>
    </source>
</evidence>
<comment type="similarity">
    <text evidence="11">Belongs to the HAK/KUP transporter (TC 2.A.72) family.</text>
</comment>
<evidence type="ECO:0000259" key="13">
    <source>
        <dbReference type="Pfam" id="PF22776"/>
    </source>
</evidence>
<dbReference type="AlphaFoldDB" id="A0AB33BCC0"/>
<keyword evidence="2 11" id="KW-0813">Transport</keyword>
<keyword evidence="7 11" id="KW-0630">Potassium</keyword>
<keyword evidence="10 11" id="KW-0472">Membrane</keyword>
<evidence type="ECO:0000256" key="7">
    <source>
        <dbReference type="ARBA" id="ARBA00022958"/>
    </source>
</evidence>
<comment type="subcellular location">
    <subcellularLocation>
        <location evidence="11">Cell membrane</location>
        <topology evidence="11">Multi-pass membrane protein</topology>
    </subcellularLocation>
    <subcellularLocation>
        <location evidence="1">Membrane</location>
        <topology evidence="1">Multi-pass membrane protein</topology>
    </subcellularLocation>
</comment>
<feature type="transmembrane region" description="Helical" evidence="11">
    <location>
        <begin position="369"/>
        <end position="391"/>
    </location>
</feature>
<evidence type="ECO:0000256" key="4">
    <source>
        <dbReference type="ARBA" id="ARBA00022538"/>
    </source>
</evidence>
<evidence type="ECO:0000256" key="3">
    <source>
        <dbReference type="ARBA" id="ARBA00022475"/>
    </source>
</evidence>
<feature type="transmembrane region" description="Helical" evidence="11">
    <location>
        <begin position="140"/>
        <end position="158"/>
    </location>
</feature>
<evidence type="ECO:0000256" key="6">
    <source>
        <dbReference type="ARBA" id="ARBA00022847"/>
    </source>
</evidence>
<evidence type="ECO:0000256" key="9">
    <source>
        <dbReference type="ARBA" id="ARBA00023065"/>
    </source>
</evidence>
<evidence type="ECO:0000256" key="2">
    <source>
        <dbReference type="ARBA" id="ARBA00022448"/>
    </source>
</evidence>
<organism evidence="14 15">
    <name type="scientific">Fructilactobacillus lindneri</name>
    <dbReference type="NCBI Taxonomy" id="53444"/>
    <lineage>
        <taxon>Bacteria</taxon>
        <taxon>Bacillati</taxon>
        <taxon>Bacillota</taxon>
        <taxon>Bacilli</taxon>
        <taxon>Lactobacillales</taxon>
        <taxon>Lactobacillaceae</taxon>
        <taxon>Fructilactobacillus</taxon>
    </lineage>
</organism>
<dbReference type="GO" id="GO:0005886">
    <property type="term" value="C:plasma membrane"/>
    <property type="evidence" value="ECO:0007669"/>
    <property type="project" value="UniProtKB-SubCell"/>
</dbReference>
<keyword evidence="3 11" id="KW-1003">Cell membrane</keyword>
<dbReference type="PANTHER" id="PTHR30540">
    <property type="entry name" value="OSMOTIC STRESS POTASSIUM TRANSPORTER"/>
    <property type="match status" value="1"/>
</dbReference>
<keyword evidence="8 11" id="KW-1133">Transmembrane helix</keyword>
<comment type="catalytic activity">
    <reaction evidence="11">
        <text>K(+)(in) + H(+)(in) = K(+)(out) + H(+)(out)</text>
        <dbReference type="Rhea" id="RHEA:28490"/>
        <dbReference type="ChEBI" id="CHEBI:15378"/>
        <dbReference type="ChEBI" id="CHEBI:29103"/>
    </reaction>
</comment>
<evidence type="ECO:0000313" key="14">
    <source>
        <dbReference type="EMBL" id="ANZ58771.1"/>
    </source>
</evidence>
<feature type="transmembrane region" description="Helical" evidence="11">
    <location>
        <begin position="211"/>
        <end position="231"/>
    </location>
</feature>
<keyword evidence="9 11" id="KW-0406">Ion transport</keyword>
<dbReference type="InterPro" id="IPR053952">
    <property type="entry name" value="K_trans_C"/>
</dbReference>
<feature type="domain" description="K+ potassium transporter C-terminal" evidence="13">
    <location>
        <begin position="483"/>
        <end position="643"/>
    </location>
</feature>
<sequence length="687" mass="77212">MKNNTNKITLAGMIIAIGIVYGDIGTSALYVMNAVLNDDKSPVNINPAYITGSISLIFWTLMIITTFKYVILAMNAGNHGEGGIFSLYALVKKNAKWLIIPALIGGASILADGTLTPAVTVSSAVEGLKTQHLGIDQHEVLIITTIILLVIFFVQRFGTAAIGKLLGPIMVIWFLFLGVTGVMNIMSYPQIIAALSPVKAIETLFSPSNKAGIFILGSVFLATTGAEALYSDMGHVGKANIRMTWPFVYLALTLNYLGQGAWIVNNAHSSNFVSHFKNINPFYGMLPSTWMIFGMVIATLAAIIASQALITGSYTLVSEAMGLKLLPRMVIKHPGNTRSQIYIATVNWILCAITISVVWYFGSSEKMEAAYGLAITITMLMTTVLLFSYLQKKFGLKWALPIGLFFGLIEMVFFVASCVKFVHGGYITLIIMLAILYVMWIWYFGNKARERYDQESEFVDVTEYRNQLKDLSNDVSIPMYATNLVYMTKMHDGYKIKRNVMYSILDEDPKRAQVYWFVSVNETDVPYESNYTIDMMGTDNMVNVQLYLGFKKNQNISSYLHQIVDNLVSQGLIQNQVPKFTTEKNRKIGNFKFVIIKEMPNDLVYNDEIKPIDRHMIRERIFLQNITASPIKWFGLEFSDVVQEISPLFIYKQIDNYLVQRKIVNRPSQDVYKIKPLNPDDKDSPED</sequence>
<dbReference type="PANTHER" id="PTHR30540:SF83">
    <property type="entry name" value="K+ POTASSIUM TRANSPORTER"/>
    <property type="match status" value="1"/>
</dbReference>
<feature type="transmembrane region" description="Helical" evidence="11">
    <location>
        <begin position="341"/>
        <end position="363"/>
    </location>
</feature>
<feature type="transmembrane region" description="Helical" evidence="11">
    <location>
        <begin position="398"/>
        <end position="417"/>
    </location>
</feature>
<feature type="transmembrane region" description="Helical" evidence="11">
    <location>
        <begin position="243"/>
        <end position="264"/>
    </location>
</feature>
<evidence type="ECO:0000259" key="12">
    <source>
        <dbReference type="Pfam" id="PF02705"/>
    </source>
</evidence>
<evidence type="ECO:0000256" key="11">
    <source>
        <dbReference type="HAMAP-Rule" id="MF_01522"/>
    </source>
</evidence>
<dbReference type="Proteomes" id="UP000093346">
    <property type="component" value="Chromosome"/>
</dbReference>
<feature type="domain" description="K+ potassium transporter integral membrane" evidence="12">
    <location>
        <begin position="13"/>
        <end position="457"/>
    </location>
</feature>
<feature type="transmembrane region" description="Helical" evidence="11">
    <location>
        <begin position="290"/>
        <end position="320"/>
    </location>
</feature>
<feature type="transmembrane region" description="Helical" evidence="11">
    <location>
        <begin position="423"/>
        <end position="444"/>
    </location>
</feature>
<dbReference type="Pfam" id="PF02705">
    <property type="entry name" value="K_trans"/>
    <property type="match status" value="1"/>
</dbReference>
<name>A0AB33BCC0_9LACO</name>
<proteinExistence type="inferred from homology"/>
<dbReference type="InterPro" id="IPR053951">
    <property type="entry name" value="K_trans_N"/>
</dbReference>
<dbReference type="HAMAP" id="MF_01522">
    <property type="entry name" value="Kup"/>
    <property type="match status" value="1"/>
</dbReference>